<accession>D2S9P9</accession>
<protein>
    <submittedName>
        <fullName evidence="2">Uncharacterized protein</fullName>
    </submittedName>
</protein>
<dbReference type="Proteomes" id="UP000001382">
    <property type="component" value="Chromosome"/>
</dbReference>
<keyword evidence="3" id="KW-1185">Reference proteome</keyword>
<sequence length="162" mass="15772">MARAAAPAAAPPAVASRRGTDSLVVAAATGATVLSVGLLIAALLSSLLVSSVLAGRADDVGRETSSALGGSMGAQTEAVPGAGGLLGGHGYGPLEQIDPVPPGTLGSDVALDGHALECFAGVLDACDRLHAGSAPFSGYEHYASTCGGRVKPSAVAYCTELD</sequence>
<proteinExistence type="predicted"/>
<evidence type="ECO:0000256" key="1">
    <source>
        <dbReference type="SAM" id="Phobius"/>
    </source>
</evidence>
<dbReference type="AlphaFoldDB" id="D2S9P9"/>
<organism evidence="2 3">
    <name type="scientific">Geodermatophilus obscurus (strain ATCC 25078 / DSM 43160 / JCM 3152 / CCUG 61914 / KCC A-0152 / KCTC 9177 / NBRC 13315 / NRRL B-3577 / G-20)</name>
    <dbReference type="NCBI Taxonomy" id="526225"/>
    <lineage>
        <taxon>Bacteria</taxon>
        <taxon>Bacillati</taxon>
        <taxon>Actinomycetota</taxon>
        <taxon>Actinomycetes</taxon>
        <taxon>Geodermatophilales</taxon>
        <taxon>Geodermatophilaceae</taxon>
        <taxon>Geodermatophilus</taxon>
    </lineage>
</organism>
<dbReference type="OrthoDB" id="5197521at2"/>
<dbReference type="STRING" id="526225.Gobs_1001"/>
<gene>
    <name evidence="2" type="ordered locus">Gobs_1001</name>
</gene>
<evidence type="ECO:0000313" key="2">
    <source>
        <dbReference type="EMBL" id="ADB73762.1"/>
    </source>
</evidence>
<dbReference type="EMBL" id="CP001867">
    <property type="protein sequence ID" value="ADB73762.1"/>
    <property type="molecule type" value="Genomic_DNA"/>
</dbReference>
<feature type="transmembrane region" description="Helical" evidence="1">
    <location>
        <begin position="25"/>
        <end position="49"/>
    </location>
</feature>
<name>D2S9P9_GEOOG</name>
<dbReference type="KEGG" id="gob:Gobs_1001"/>
<evidence type="ECO:0000313" key="3">
    <source>
        <dbReference type="Proteomes" id="UP000001382"/>
    </source>
</evidence>
<keyword evidence="1" id="KW-0812">Transmembrane</keyword>
<reference evidence="3" key="2">
    <citation type="submission" date="2010-01" db="EMBL/GenBank/DDBJ databases">
        <title>The complete genome of Geodermatophilus obscurus DSM 43160.</title>
        <authorList>
            <consortium name="US DOE Joint Genome Institute (JGI-PGF)"/>
            <person name="Lucas S."/>
            <person name="Copeland A."/>
            <person name="Lapidus A."/>
            <person name="Glavina del Rio T."/>
            <person name="Dalin E."/>
            <person name="Tice H."/>
            <person name="Bruce D."/>
            <person name="Goodwin L."/>
            <person name="Pitluck S."/>
            <person name="Kyrpides N."/>
            <person name="Mavromatis K."/>
            <person name="Ivanova N."/>
            <person name="Munk A.C."/>
            <person name="Brettin T."/>
            <person name="Detter J.C."/>
            <person name="Han C."/>
            <person name="Larimer F."/>
            <person name="Land M."/>
            <person name="Hauser L."/>
            <person name="Markowitz V."/>
            <person name="Cheng J.-F."/>
            <person name="Hugenholtz P."/>
            <person name="Woyke T."/>
            <person name="Wu D."/>
            <person name="Jando M."/>
            <person name="Schneider S."/>
            <person name="Klenk H.-P."/>
            <person name="Eisen J.A."/>
        </authorList>
    </citation>
    <scope>NUCLEOTIDE SEQUENCE [LARGE SCALE GENOMIC DNA]</scope>
    <source>
        <strain evidence="3">ATCC 25078 / DSM 43160 / JCM 3152 / KCC A-0152 / KCTC 9177 / NBRC 13315 / NRRL B-3577 / G-20</strain>
    </source>
</reference>
<dbReference type="HOGENOM" id="CLU_1633035_0_0_11"/>
<keyword evidence="1" id="KW-1133">Transmembrane helix</keyword>
<keyword evidence="1" id="KW-0472">Membrane</keyword>
<reference evidence="2 3" key="1">
    <citation type="journal article" date="2010" name="Stand. Genomic Sci.">
        <title>Complete genome sequence of Geodermatophilus obscurus type strain (G-20).</title>
        <authorList>
            <person name="Ivanova N."/>
            <person name="Sikorski J."/>
            <person name="Jando M."/>
            <person name="Munk C."/>
            <person name="Lapidus A."/>
            <person name="Glavina Del Rio T."/>
            <person name="Copeland A."/>
            <person name="Tice H."/>
            <person name="Cheng J.-F."/>
            <person name="Lucas S."/>
            <person name="Chen F."/>
            <person name="Nolan M."/>
            <person name="Bruce D."/>
            <person name="Goodwin L."/>
            <person name="Pitluck S."/>
            <person name="Mavromatis K."/>
            <person name="Mikhailova N."/>
            <person name="Pati A."/>
            <person name="Chen A."/>
            <person name="Palaniappan K."/>
            <person name="Land M."/>
            <person name="Hauser L."/>
            <person name="Chang Y.-J."/>
            <person name="Jeffries C.D."/>
            <person name="Meincke L."/>
            <person name="Brettin T."/>
            <person name="Detter J.C."/>
            <person name="Detter J.C."/>
            <person name="Rohde M."/>
            <person name="Goeker M."/>
            <person name="Bristow J."/>
            <person name="Eisen J.A."/>
            <person name="Markowitz V."/>
            <person name="Hugenholtz P."/>
            <person name="Kyrpides N.C."/>
            <person name="Klenk H.-P."/>
        </authorList>
    </citation>
    <scope>NUCLEOTIDE SEQUENCE [LARGE SCALE GENOMIC DNA]</scope>
    <source>
        <strain evidence="3">ATCC 25078 / DSM 43160 / JCM 3152 / KCC A-0152 / KCTC 9177 / NBRC 13315 / NRRL B-3577 / G-20</strain>
    </source>
</reference>
<dbReference type="RefSeq" id="WP_012947203.1">
    <property type="nucleotide sequence ID" value="NC_013757.1"/>
</dbReference>